<gene>
    <name evidence="2" type="ORF">EVAR_52858_1</name>
</gene>
<accession>A0A4C1YER0</accession>
<organism evidence="2 3">
    <name type="scientific">Eumeta variegata</name>
    <name type="common">Bagworm moth</name>
    <name type="synonym">Eumeta japonica</name>
    <dbReference type="NCBI Taxonomy" id="151549"/>
    <lineage>
        <taxon>Eukaryota</taxon>
        <taxon>Metazoa</taxon>
        <taxon>Ecdysozoa</taxon>
        <taxon>Arthropoda</taxon>
        <taxon>Hexapoda</taxon>
        <taxon>Insecta</taxon>
        <taxon>Pterygota</taxon>
        <taxon>Neoptera</taxon>
        <taxon>Endopterygota</taxon>
        <taxon>Lepidoptera</taxon>
        <taxon>Glossata</taxon>
        <taxon>Ditrysia</taxon>
        <taxon>Tineoidea</taxon>
        <taxon>Psychidae</taxon>
        <taxon>Oiketicinae</taxon>
        <taxon>Eumeta</taxon>
    </lineage>
</organism>
<evidence type="ECO:0000256" key="1">
    <source>
        <dbReference type="SAM" id="MobiDB-lite"/>
    </source>
</evidence>
<dbReference type="AlphaFoldDB" id="A0A4C1YER0"/>
<reference evidence="2 3" key="1">
    <citation type="journal article" date="2019" name="Commun. Biol.">
        <title>The bagworm genome reveals a unique fibroin gene that provides high tensile strength.</title>
        <authorList>
            <person name="Kono N."/>
            <person name="Nakamura H."/>
            <person name="Ohtoshi R."/>
            <person name="Tomita M."/>
            <person name="Numata K."/>
            <person name="Arakawa K."/>
        </authorList>
    </citation>
    <scope>NUCLEOTIDE SEQUENCE [LARGE SCALE GENOMIC DNA]</scope>
</reference>
<dbReference type="Proteomes" id="UP000299102">
    <property type="component" value="Unassembled WGS sequence"/>
</dbReference>
<evidence type="ECO:0000313" key="2">
    <source>
        <dbReference type="EMBL" id="GBP73332.1"/>
    </source>
</evidence>
<name>A0A4C1YER0_EUMVA</name>
<dbReference type="EMBL" id="BGZK01001169">
    <property type="protein sequence ID" value="GBP73332.1"/>
    <property type="molecule type" value="Genomic_DNA"/>
</dbReference>
<evidence type="ECO:0000313" key="3">
    <source>
        <dbReference type="Proteomes" id="UP000299102"/>
    </source>
</evidence>
<sequence length="84" mass="9628">MNHERDSRGERAEKKSRTKDQVENIALRAGPARVGVTDRCHRYGLTRFPKHVVQIDRECQDVNIRGRRAARSAIAIAPAEYPFQ</sequence>
<proteinExistence type="predicted"/>
<feature type="region of interest" description="Disordered" evidence="1">
    <location>
        <begin position="1"/>
        <end position="20"/>
    </location>
</feature>
<protein>
    <submittedName>
        <fullName evidence="2">Uncharacterized protein</fullName>
    </submittedName>
</protein>
<keyword evidence="3" id="KW-1185">Reference proteome</keyword>
<comment type="caution">
    <text evidence="2">The sequence shown here is derived from an EMBL/GenBank/DDBJ whole genome shotgun (WGS) entry which is preliminary data.</text>
</comment>